<reference evidence="1" key="1">
    <citation type="journal article" date="2014" name="Front. Microbiol.">
        <title>High frequency of phylogenetically diverse reductive dehalogenase-homologous genes in deep subseafloor sedimentary metagenomes.</title>
        <authorList>
            <person name="Kawai M."/>
            <person name="Futagami T."/>
            <person name="Toyoda A."/>
            <person name="Takaki Y."/>
            <person name="Nishi S."/>
            <person name="Hori S."/>
            <person name="Arai W."/>
            <person name="Tsubouchi T."/>
            <person name="Morono Y."/>
            <person name="Uchiyama I."/>
            <person name="Ito T."/>
            <person name="Fujiyama A."/>
            <person name="Inagaki F."/>
            <person name="Takami H."/>
        </authorList>
    </citation>
    <scope>NUCLEOTIDE SEQUENCE</scope>
    <source>
        <strain evidence="1">Expedition CK06-06</strain>
    </source>
</reference>
<dbReference type="AlphaFoldDB" id="X1DJJ8"/>
<gene>
    <name evidence="1" type="ORF">S01H4_38370</name>
</gene>
<evidence type="ECO:0000313" key="1">
    <source>
        <dbReference type="EMBL" id="GAH05194.1"/>
    </source>
</evidence>
<comment type="caution">
    <text evidence="1">The sequence shown here is derived from an EMBL/GenBank/DDBJ whole genome shotgun (WGS) entry which is preliminary data.</text>
</comment>
<proteinExistence type="predicted"/>
<accession>X1DJJ8</accession>
<organism evidence="1">
    <name type="scientific">marine sediment metagenome</name>
    <dbReference type="NCBI Taxonomy" id="412755"/>
    <lineage>
        <taxon>unclassified sequences</taxon>
        <taxon>metagenomes</taxon>
        <taxon>ecological metagenomes</taxon>
    </lineage>
</organism>
<dbReference type="EMBL" id="BART01020690">
    <property type="protein sequence ID" value="GAH05194.1"/>
    <property type="molecule type" value="Genomic_DNA"/>
</dbReference>
<sequence length="58" mass="6309">MIFLYGISLCCKSMALNASLAFYHKIPSIEFVCSMSVEVPVAMVPIMKAVLSPVNIAE</sequence>
<protein>
    <submittedName>
        <fullName evidence="1">Uncharacterized protein</fullName>
    </submittedName>
</protein>
<name>X1DJJ8_9ZZZZ</name>